<keyword evidence="14" id="KW-1185">Reference proteome</keyword>
<evidence type="ECO:0000313" key="13">
    <source>
        <dbReference type="EMBL" id="MBC5689985.1"/>
    </source>
</evidence>
<evidence type="ECO:0000256" key="8">
    <source>
        <dbReference type="ARBA" id="ARBA00023163"/>
    </source>
</evidence>
<dbReference type="InterPro" id="IPR051552">
    <property type="entry name" value="HptR"/>
</dbReference>
<evidence type="ECO:0000256" key="10">
    <source>
        <dbReference type="PROSITE-ProRule" id="PRU00169"/>
    </source>
</evidence>
<organism evidence="13 14">
    <name type="scientific">Mediterraneibacter hominis</name>
    <dbReference type="NCBI Taxonomy" id="2763054"/>
    <lineage>
        <taxon>Bacteria</taxon>
        <taxon>Bacillati</taxon>
        <taxon>Bacillota</taxon>
        <taxon>Clostridia</taxon>
        <taxon>Lachnospirales</taxon>
        <taxon>Lachnospiraceae</taxon>
        <taxon>Mediterraneibacter</taxon>
    </lineage>
</organism>
<keyword evidence="5" id="KW-0902">Two-component regulatory system</keyword>
<dbReference type="PANTHER" id="PTHR42713:SF3">
    <property type="entry name" value="TRANSCRIPTIONAL REGULATORY PROTEIN HPTR"/>
    <property type="match status" value="1"/>
</dbReference>
<dbReference type="RefSeq" id="WP_186876646.1">
    <property type="nucleotide sequence ID" value="NZ_JACOPF010000003.1"/>
</dbReference>
<dbReference type="InterPro" id="IPR011006">
    <property type="entry name" value="CheY-like_superfamily"/>
</dbReference>
<dbReference type="CDD" id="cd17536">
    <property type="entry name" value="REC_YesN-like"/>
    <property type="match status" value="1"/>
</dbReference>
<dbReference type="InterPro" id="IPR018062">
    <property type="entry name" value="HTH_AraC-typ_CS"/>
</dbReference>
<comment type="caution">
    <text evidence="13">The sequence shown here is derived from an EMBL/GenBank/DDBJ whole genome shotgun (WGS) entry which is preliminary data.</text>
</comment>
<keyword evidence="3" id="KW-0963">Cytoplasm</keyword>
<dbReference type="Gene3D" id="3.40.50.2300">
    <property type="match status" value="1"/>
</dbReference>
<evidence type="ECO:0000256" key="5">
    <source>
        <dbReference type="ARBA" id="ARBA00023012"/>
    </source>
</evidence>
<feature type="modified residue" description="4-aspartylphosphate" evidence="10">
    <location>
        <position position="54"/>
    </location>
</feature>
<comment type="subcellular location">
    <subcellularLocation>
        <location evidence="1">Cytoplasm</location>
    </subcellularLocation>
</comment>
<dbReference type="InterPro" id="IPR001789">
    <property type="entry name" value="Sig_transdc_resp-reg_receiver"/>
</dbReference>
<dbReference type="PROSITE" id="PS50110">
    <property type="entry name" value="RESPONSE_REGULATORY"/>
    <property type="match status" value="1"/>
</dbReference>
<dbReference type="PROSITE" id="PS01124">
    <property type="entry name" value="HTH_ARAC_FAMILY_2"/>
    <property type="match status" value="1"/>
</dbReference>
<protein>
    <recommendedName>
        <fullName evidence="2">Stage 0 sporulation protein A homolog</fullName>
    </recommendedName>
</protein>
<accession>A0A923RQW9</accession>
<name>A0A923RQW9_9FIRM</name>
<evidence type="ECO:0000256" key="9">
    <source>
        <dbReference type="ARBA" id="ARBA00024867"/>
    </source>
</evidence>
<reference evidence="13" key="1">
    <citation type="submission" date="2020-08" db="EMBL/GenBank/DDBJ databases">
        <title>Genome public.</title>
        <authorList>
            <person name="Liu C."/>
            <person name="Sun Q."/>
        </authorList>
    </citation>
    <scope>NUCLEOTIDE SEQUENCE</scope>
    <source>
        <strain evidence="13">NSJ-55</strain>
    </source>
</reference>
<dbReference type="GO" id="GO:0003700">
    <property type="term" value="F:DNA-binding transcription factor activity"/>
    <property type="evidence" value="ECO:0007669"/>
    <property type="project" value="InterPro"/>
</dbReference>
<dbReference type="Pfam" id="PF00072">
    <property type="entry name" value="Response_reg"/>
    <property type="match status" value="1"/>
</dbReference>
<dbReference type="Gene3D" id="1.10.10.60">
    <property type="entry name" value="Homeodomain-like"/>
    <property type="match status" value="2"/>
</dbReference>
<feature type="domain" description="HTH araC/xylS-type" evidence="11">
    <location>
        <begin position="417"/>
        <end position="515"/>
    </location>
</feature>
<keyword evidence="8" id="KW-0804">Transcription</keyword>
<dbReference type="GO" id="GO:0005737">
    <property type="term" value="C:cytoplasm"/>
    <property type="evidence" value="ECO:0007669"/>
    <property type="project" value="UniProtKB-SubCell"/>
</dbReference>
<dbReference type="EMBL" id="JACOPF010000003">
    <property type="protein sequence ID" value="MBC5689985.1"/>
    <property type="molecule type" value="Genomic_DNA"/>
</dbReference>
<dbReference type="SUPFAM" id="SSF46689">
    <property type="entry name" value="Homeodomain-like"/>
    <property type="match status" value="2"/>
</dbReference>
<evidence type="ECO:0000256" key="3">
    <source>
        <dbReference type="ARBA" id="ARBA00022490"/>
    </source>
</evidence>
<proteinExistence type="predicted"/>
<evidence type="ECO:0000256" key="2">
    <source>
        <dbReference type="ARBA" id="ARBA00018672"/>
    </source>
</evidence>
<dbReference type="SMART" id="SM00342">
    <property type="entry name" value="HTH_ARAC"/>
    <property type="match status" value="1"/>
</dbReference>
<dbReference type="PROSITE" id="PS00041">
    <property type="entry name" value="HTH_ARAC_FAMILY_1"/>
    <property type="match status" value="1"/>
</dbReference>
<dbReference type="InterPro" id="IPR018060">
    <property type="entry name" value="HTH_AraC"/>
</dbReference>
<dbReference type="Proteomes" id="UP000652477">
    <property type="component" value="Unassembled WGS sequence"/>
</dbReference>
<gene>
    <name evidence="13" type="ORF">H8S37_13795</name>
</gene>
<comment type="function">
    <text evidence="9">May play the central regulatory role in sporulation. It may be an element of the effector pathway responsible for the activation of sporulation genes in response to nutritional stress. Spo0A may act in concert with spo0H (a sigma factor) to control the expression of some genes that are critical to the sporulation process.</text>
</comment>
<dbReference type="PANTHER" id="PTHR42713">
    <property type="entry name" value="HISTIDINE KINASE-RELATED"/>
    <property type="match status" value="1"/>
</dbReference>
<dbReference type="SUPFAM" id="SSF52172">
    <property type="entry name" value="CheY-like"/>
    <property type="match status" value="1"/>
</dbReference>
<dbReference type="Pfam" id="PF12833">
    <property type="entry name" value="HTH_18"/>
    <property type="match status" value="1"/>
</dbReference>
<evidence type="ECO:0000313" key="14">
    <source>
        <dbReference type="Proteomes" id="UP000652477"/>
    </source>
</evidence>
<dbReference type="GO" id="GO:0043565">
    <property type="term" value="F:sequence-specific DNA binding"/>
    <property type="evidence" value="ECO:0007669"/>
    <property type="project" value="InterPro"/>
</dbReference>
<feature type="domain" description="Response regulatory" evidence="12">
    <location>
        <begin position="2"/>
        <end position="119"/>
    </location>
</feature>
<sequence length="522" mass="59754">MKLMIVDDNLQVREGIAYGINWQEYGIDDVCACADGLEAWQKINGFSPDIIIADICMPNMDGIELLEKVRTLDKSCRYILLSAYSEFEYAQKAIRLGADDYILKPVKPRKLIELVMKNVRVLLDVRQESRDYYNVYEKIFINTLLAGKRIDSTNRFKKFLEYKYNLILESNLLFAAVLKVERADSSDIKVPVPELPHSALAGLLDQTKCLLPLPLDGHSFLLLGKGDYSKLVAHTIFTELRNKIKQLNTSFTDKNIKITAGISDTVSISEIHCAYSQAVSALDMAYYELPGSVLFYQDYQTVTMPEFQETVQKDYIEQITSCILSVNQEELSHVFEAFEKECRQKQYKPSDIAAFFKRLYFYVIRHTKLEASLEFEQSLLASHTHFDTLFHTFVKFVLRSLQNNALLSADSYSNIIQNICVYLGDHFKEPLTVESVAEKFNRTPNYISAKFKKEVGKSFTDYLVELRIQKATALLTYTNKSISEIASEVGFNSYTYFSKTFRKYTGKNAGSFRKPSAPPPHT</sequence>
<evidence type="ECO:0000256" key="4">
    <source>
        <dbReference type="ARBA" id="ARBA00022553"/>
    </source>
</evidence>
<keyword evidence="7" id="KW-0238">DNA-binding</keyword>
<evidence type="ECO:0000256" key="7">
    <source>
        <dbReference type="ARBA" id="ARBA00023125"/>
    </source>
</evidence>
<dbReference type="SMART" id="SM00448">
    <property type="entry name" value="REC"/>
    <property type="match status" value="1"/>
</dbReference>
<dbReference type="InterPro" id="IPR009057">
    <property type="entry name" value="Homeodomain-like_sf"/>
</dbReference>
<keyword evidence="6" id="KW-0805">Transcription regulation</keyword>
<dbReference type="AlphaFoldDB" id="A0A923RQW9"/>
<evidence type="ECO:0000256" key="1">
    <source>
        <dbReference type="ARBA" id="ARBA00004496"/>
    </source>
</evidence>
<evidence type="ECO:0000259" key="11">
    <source>
        <dbReference type="PROSITE" id="PS01124"/>
    </source>
</evidence>
<evidence type="ECO:0000256" key="6">
    <source>
        <dbReference type="ARBA" id="ARBA00023015"/>
    </source>
</evidence>
<keyword evidence="4 10" id="KW-0597">Phosphoprotein</keyword>
<evidence type="ECO:0000259" key="12">
    <source>
        <dbReference type="PROSITE" id="PS50110"/>
    </source>
</evidence>
<dbReference type="GO" id="GO:0000160">
    <property type="term" value="P:phosphorelay signal transduction system"/>
    <property type="evidence" value="ECO:0007669"/>
    <property type="project" value="UniProtKB-KW"/>
</dbReference>